<evidence type="ECO:0000259" key="6">
    <source>
        <dbReference type="Pfam" id="PF01625"/>
    </source>
</evidence>
<comment type="catalytic activity">
    <reaction evidence="3 4">
        <text>[thioredoxin]-disulfide + L-methionine + H2O = L-methionine (S)-S-oxide + [thioredoxin]-dithiol</text>
        <dbReference type="Rhea" id="RHEA:19993"/>
        <dbReference type="Rhea" id="RHEA-COMP:10698"/>
        <dbReference type="Rhea" id="RHEA-COMP:10700"/>
        <dbReference type="ChEBI" id="CHEBI:15377"/>
        <dbReference type="ChEBI" id="CHEBI:29950"/>
        <dbReference type="ChEBI" id="CHEBI:50058"/>
        <dbReference type="ChEBI" id="CHEBI:57844"/>
        <dbReference type="ChEBI" id="CHEBI:58772"/>
        <dbReference type="EC" id="1.8.4.11"/>
    </reaction>
</comment>
<dbReference type="RefSeq" id="WP_043142813.1">
    <property type="nucleotide sequence ID" value="NZ_JSUQ01000011.1"/>
</dbReference>
<keyword evidence="1 4" id="KW-0560">Oxidoreductase</keyword>
<feature type="signal peptide" evidence="5">
    <location>
        <begin position="1"/>
        <end position="29"/>
    </location>
</feature>
<dbReference type="NCBIfam" id="TIGR00401">
    <property type="entry name" value="msrA"/>
    <property type="match status" value="1"/>
</dbReference>
<keyword evidence="5" id="KW-0732">Signal</keyword>
<dbReference type="STRING" id="561184.SAMN05216376_109164"/>
<dbReference type="OrthoDB" id="4174719at2"/>
<name>A0A0B3SPU1_9RHOB</name>
<comment type="similarity">
    <text evidence="4">Belongs to the MsrA Met sulfoxide reductase family.</text>
</comment>
<dbReference type="PANTHER" id="PTHR43774:SF1">
    <property type="entry name" value="PEPTIDE METHIONINE SULFOXIDE REDUCTASE MSRA 2"/>
    <property type="match status" value="1"/>
</dbReference>
<dbReference type="InterPro" id="IPR002569">
    <property type="entry name" value="Met_Sox_Rdtase_MsrA_dom"/>
</dbReference>
<dbReference type="EC" id="1.8.4.11" evidence="4"/>
<dbReference type="PATRIC" id="fig|1515334.3.peg.2917"/>
<dbReference type="PANTHER" id="PTHR43774">
    <property type="entry name" value="PEPTIDE METHIONINE SULFOXIDE REDUCTASE"/>
    <property type="match status" value="1"/>
</dbReference>
<evidence type="ECO:0000313" key="7">
    <source>
        <dbReference type="EMBL" id="KHQ52424.1"/>
    </source>
</evidence>
<dbReference type="SUPFAM" id="SSF55068">
    <property type="entry name" value="Peptide methionine sulfoxide reductase"/>
    <property type="match status" value="1"/>
</dbReference>
<dbReference type="GO" id="GO:0033744">
    <property type="term" value="F:L-methionine:thioredoxin-disulfide S-oxidoreductase activity"/>
    <property type="evidence" value="ECO:0007669"/>
    <property type="project" value="RHEA"/>
</dbReference>
<dbReference type="InterPro" id="IPR036509">
    <property type="entry name" value="Met_Sox_Rdtase_MsrA_sf"/>
</dbReference>
<dbReference type="AlphaFoldDB" id="A0A0B3SPU1"/>
<evidence type="ECO:0000256" key="5">
    <source>
        <dbReference type="SAM" id="SignalP"/>
    </source>
</evidence>
<accession>A0A0B3SPU1</accession>
<evidence type="ECO:0000256" key="1">
    <source>
        <dbReference type="ARBA" id="ARBA00023002"/>
    </source>
</evidence>
<feature type="domain" description="Peptide methionine sulphoxide reductase MsrA" evidence="6">
    <location>
        <begin position="31"/>
        <end position="175"/>
    </location>
</feature>
<reference evidence="7 8" key="1">
    <citation type="submission" date="2014-10" db="EMBL/GenBank/DDBJ databases">
        <title>Genome sequence of Ponticoccus sp. strain UMTAT08 isolated from clonal culture of toxic dinoflagellate Alexandrium tamiyavanichii.</title>
        <authorList>
            <person name="Gan H.Y."/>
            <person name="Muhd D.-D."/>
            <person name="Mohd Noor M.E."/>
            <person name="Yeong Y.S."/>
            <person name="Usup G."/>
        </authorList>
    </citation>
    <scope>NUCLEOTIDE SEQUENCE [LARGE SCALE GENOMIC DNA]</scope>
    <source>
        <strain evidence="7 8">UMTAT08</strain>
    </source>
</reference>
<evidence type="ECO:0000256" key="4">
    <source>
        <dbReference type="HAMAP-Rule" id="MF_01401"/>
    </source>
</evidence>
<organism evidence="7 8">
    <name type="scientific">Mameliella alba</name>
    <dbReference type="NCBI Taxonomy" id="561184"/>
    <lineage>
        <taxon>Bacteria</taxon>
        <taxon>Pseudomonadati</taxon>
        <taxon>Pseudomonadota</taxon>
        <taxon>Alphaproteobacteria</taxon>
        <taxon>Rhodobacterales</taxon>
        <taxon>Roseobacteraceae</taxon>
        <taxon>Mameliella</taxon>
    </lineage>
</organism>
<dbReference type="Pfam" id="PF01625">
    <property type="entry name" value="PMSR"/>
    <property type="match status" value="1"/>
</dbReference>
<dbReference type="Proteomes" id="UP000030960">
    <property type="component" value="Unassembled WGS sequence"/>
</dbReference>
<feature type="active site" evidence="4">
    <location>
        <position position="38"/>
    </location>
</feature>
<sequence>MPHLVSIRPALLCLLLALGLGTTAQTARAAEIIVAGGCFWCVEADFEKVRGVSEAVSGYTGGRTANPTYKQVSRGGTGHYEAVRISFNPGSVSVRQLYDMFFRSVDPTDAGGQFCDRGESYRTAIFYTDAAQKSAAEAAKAEAEKALGQRIVTPILPAKRFYRAEDYHQDYYKGSQRIVTRFGIVKQRDAYKRYRDGCGRDQRVKQLWGNAAPFVN</sequence>
<proteinExistence type="inferred from homology"/>
<dbReference type="HAMAP" id="MF_01401">
    <property type="entry name" value="MsrA"/>
    <property type="match status" value="1"/>
</dbReference>
<dbReference type="Gene3D" id="3.30.1060.10">
    <property type="entry name" value="Peptide methionine sulphoxide reductase MsrA"/>
    <property type="match status" value="1"/>
</dbReference>
<keyword evidence="8" id="KW-1185">Reference proteome</keyword>
<comment type="caution">
    <text evidence="7">The sequence shown here is derived from an EMBL/GenBank/DDBJ whole genome shotgun (WGS) entry which is preliminary data.</text>
</comment>
<comment type="function">
    <text evidence="4">Has an important function as a repair enzyme for proteins that have been inactivated by oxidation. Catalyzes the reversible oxidation-reduction of methionine sulfoxide in proteins to methionine.</text>
</comment>
<evidence type="ECO:0000256" key="2">
    <source>
        <dbReference type="ARBA" id="ARBA00047806"/>
    </source>
</evidence>
<comment type="catalytic activity">
    <reaction evidence="2 4">
        <text>L-methionyl-[protein] + [thioredoxin]-disulfide + H2O = L-methionyl-(S)-S-oxide-[protein] + [thioredoxin]-dithiol</text>
        <dbReference type="Rhea" id="RHEA:14217"/>
        <dbReference type="Rhea" id="RHEA-COMP:10698"/>
        <dbReference type="Rhea" id="RHEA-COMP:10700"/>
        <dbReference type="Rhea" id="RHEA-COMP:12313"/>
        <dbReference type="Rhea" id="RHEA-COMP:12315"/>
        <dbReference type="ChEBI" id="CHEBI:15377"/>
        <dbReference type="ChEBI" id="CHEBI:16044"/>
        <dbReference type="ChEBI" id="CHEBI:29950"/>
        <dbReference type="ChEBI" id="CHEBI:44120"/>
        <dbReference type="ChEBI" id="CHEBI:50058"/>
        <dbReference type="EC" id="1.8.4.11"/>
    </reaction>
</comment>
<protein>
    <recommendedName>
        <fullName evidence="4">Peptide methionine sulfoxide reductase MsrA</fullName>
        <shortName evidence="4">Protein-methionine-S-oxide reductase</shortName>
        <ecNumber evidence="4">1.8.4.11</ecNumber>
    </recommendedName>
    <alternativeName>
        <fullName evidence="4">Peptide-methionine (S)-S-oxide reductase</fullName>
        <shortName evidence="4">Peptide Met(O) reductase</shortName>
    </alternativeName>
</protein>
<dbReference type="GO" id="GO:0008113">
    <property type="term" value="F:peptide-methionine (S)-S-oxide reductase activity"/>
    <property type="evidence" value="ECO:0007669"/>
    <property type="project" value="UniProtKB-UniRule"/>
</dbReference>
<feature type="chain" id="PRO_5002085091" description="Peptide methionine sulfoxide reductase MsrA" evidence="5">
    <location>
        <begin position="30"/>
        <end position="216"/>
    </location>
</feature>
<evidence type="ECO:0000313" key="8">
    <source>
        <dbReference type="Proteomes" id="UP000030960"/>
    </source>
</evidence>
<evidence type="ECO:0000256" key="3">
    <source>
        <dbReference type="ARBA" id="ARBA00048782"/>
    </source>
</evidence>
<dbReference type="EMBL" id="JSUQ01000011">
    <property type="protein sequence ID" value="KHQ52424.1"/>
    <property type="molecule type" value="Genomic_DNA"/>
</dbReference>
<gene>
    <name evidence="7" type="primary">msrA_2</name>
    <name evidence="4" type="synonym">msrA</name>
    <name evidence="7" type="ORF">OA50_02899</name>
</gene>